<evidence type="ECO:0000313" key="2">
    <source>
        <dbReference type="EMBL" id="ODV87523.1"/>
    </source>
</evidence>
<organism evidence="2 3">
    <name type="scientific">[Candida] arabinofermentans NRRL YB-2248</name>
    <dbReference type="NCBI Taxonomy" id="983967"/>
    <lineage>
        <taxon>Eukaryota</taxon>
        <taxon>Fungi</taxon>
        <taxon>Dikarya</taxon>
        <taxon>Ascomycota</taxon>
        <taxon>Saccharomycotina</taxon>
        <taxon>Pichiomycetes</taxon>
        <taxon>Pichiales</taxon>
        <taxon>Pichiaceae</taxon>
        <taxon>Ogataea</taxon>
        <taxon>Ogataea/Candida clade</taxon>
    </lineage>
</organism>
<reference evidence="3" key="1">
    <citation type="submission" date="2016-04" db="EMBL/GenBank/DDBJ databases">
        <title>Comparative genomics of biotechnologically important yeasts.</title>
        <authorList>
            <consortium name="DOE Joint Genome Institute"/>
            <person name="Riley R."/>
            <person name="Haridas S."/>
            <person name="Wolfe K.H."/>
            <person name="Lopes M.R."/>
            <person name="Hittinger C.T."/>
            <person name="Goker M."/>
            <person name="Salamov A."/>
            <person name="Wisecaver J."/>
            <person name="Long T.M."/>
            <person name="Aerts A.L."/>
            <person name="Barry K."/>
            <person name="Choi C."/>
            <person name="Clum A."/>
            <person name="Coughlan A.Y."/>
            <person name="Deshpande S."/>
            <person name="Douglass A.P."/>
            <person name="Hanson S.J."/>
            <person name="Klenk H.-P."/>
            <person name="Labutti K."/>
            <person name="Lapidus A."/>
            <person name="Lindquist E."/>
            <person name="Lipzen A."/>
            <person name="Meier-Kolthoff J.P."/>
            <person name="Ohm R.A."/>
            <person name="Otillar R.P."/>
            <person name="Pangilinan J."/>
            <person name="Peng Y."/>
            <person name="Rokas A."/>
            <person name="Rosa C.A."/>
            <person name="Scheuner C."/>
            <person name="Sibirny A.A."/>
            <person name="Slot J.C."/>
            <person name="Stielow J.B."/>
            <person name="Sun H."/>
            <person name="Kurtzman C.P."/>
            <person name="Blackwell M."/>
            <person name="Grigoriev I.V."/>
            <person name="Jeffries T.W."/>
        </authorList>
    </citation>
    <scope>NUCLEOTIDE SEQUENCE [LARGE SCALE GENOMIC DNA]</scope>
    <source>
        <strain evidence="3">NRRL YB-2248</strain>
    </source>
</reference>
<sequence length="174" mass="18677">MVSNKYTGGNKSLIGRVDSKCSPPTTSTPTPVSTVINVLPQLPSHVLPQYTLQFFDTYGPPHQTIIKDFTLHSSLDFWLNPQSSSLTTQVKALPGTTTLLSSKPAPTASASAAAPVPPPASRFQHFKTTLTSVVAKQSLSTLPISDLLPPALSYGPLRFVQEKPSLLTILIRLL</sequence>
<feature type="compositionally biased region" description="Polar residues" evidence="1">
    <location>
        <begin position="1"/>
        <end position="10"/>
    </location>
</feature>
<evidence type="ECO:0000256" key="1">
    <source>
        <dbReference type="SAM" id="MobiDB-lite"/>
    </source>
</evidence>
<protein>
    <submittedName>
        <fullName evidence="2">Uncharacterized protein</fullName>
    </submittedName>
</protein>
<dbReference type="AlphaFoldDB" id="A0A1E4T704"/>
<evidence type="ECO:0000313" key="3">
    <source>
        <dbReference type="Proteomes" id="UP000094801"/>
    </source>
</evidence>
<keyword evidence="3" id="KW-1185">Reference proteome</keyword>
<proteinExistence type="predicted"/>
<dbReference type="Proteomes" id="UP000094801">
    <property type="component" value="Unassembled WGS sequence"/>
</dbReference>
<feature type="region of interest" description="Disordered" evidence="1">
    <location>
        <begin position="1"/>
        <end position="31"/>
    </location>
</feature>
<feature type="compositionally biased region" description="Low complexity" evidence="1">
    <location>
        <begin position="22"/>
        <end position="31"/>
    </location>
</feature>
<accession>A0A1E4T704</accession>
<gene>
    <name evidence="2" type="ORF">CANARDRAFT_6053</name>
</gene>
<name>A0A1E4T704_9ASCO</name>
<dbReference type="EMBL" id="KV453848">
    <property type="protein sequence ID" value="ODV87523.1"/>
    <property type="molecule type" value="Genomic_DNA"/>
</dbReference>